<dbReference type="SUPFAM" id="SSF52518">
    <property type="entry name" value="Thiamin diphosphate-binding fold (THDP-binding)"/>
    <property type="match status" value="2"/>
</dbReference>
<dbReference type="InterPro" id="IPR001017">
    <property type="entry name" value="DH_E1"/>
</dbReference>
<feature type="domain" description="Transketolase-like pyrimidine-binding" evidence="5">
    <location>
        <begin position="471"/>
        <end position="645"/>
    </location>
</feature>
<sequence length="804" mass="90758">MIEVETLPQNKVNLKLEKDQILFDYRIVQQSRQASLMGRKEVFMGKAKFGIFGDGKELAQVVMARYFKDGDFRSGYYRDQTFMLAIEELKLQEYFAQLYAHVDVKEEPASAGRLMNGHFATRSLNDDGSWKDIRNVKNSAGDISPTAGQVPKLVGLGYASKLFKENKDLQEIEEFKGLGQEIAWGTIGNASTAEGMFYETINAAGVLQIPMVVSVWDDEYGISVPNKYQTTKESISEALSGFQRDGEKPGLEIIVVRGWDYEALHQAYEKAEKLAREEFVPALVHVIEMTQPQGHSTSGSHERYKSKERLQWENDHDCILMFRSYILENELATEEELEEIDREAVKFVKEQKEKAWKAFSGSIKEELNDAVQLIKSAAQNSGQISALNQLADELSKTLNPIRKDVIGAVRKALWLMRFDQPEVRFELKNWYEDQKEKNHSRYNSHLYSESSESNQKVNVIPADYSDDEHLVDGREVLQACFDKMLSRDPRVFAFGEDVGKIGDVNQAFTGLQAKHGELRVTDTGIRETTIIGQGIGAALRGLRPIAEIQYLDYLYYALMTLTDDLASLHYRTKGGQKAPLIVRTRGHRLEGVWHSGSPMSAILGSLRGLLVCVPRNMTQAAGMYNTLLKSDEPALMIECLNAYRQKEKMPLNVGEFTVPLGKPEILREGNDITLVTYGAMCRIALEAAEQLDELGVSIEVIDVQTLLPFDVHHMIIDSIRKTNRVIFADEDVPGGATAYMMQKVLEEQKAYYLLDSEPVTIAAKAHRPAYSSDGDYFSKPSSDDLVEKAYEIMNEVDPVSYPMW</sequence>
<keyword evidence="3" id="KW-0560">Oxidoreductase</keyword>
<protein>
    <submittedName>
        <fullName evidence="6">Transketolase</fullName>
    </submittedName>
</protein>
<dbReference type="Gene3D" id="3.40.50.920">
    <property type="match status" value="1"/>
</dbReference>
<keyword evidence="7" id="KW-1185">Reference proteome</keyword>
<evidence type="ECO:0000259" key="5">
    <source>
        <dbReference type="SMART" id="SM00861"/>
    </source>
</evidence>
<proteinExistence type="predicted"/>
<comment type="function">
    <text evidence="2">E1 component of the 2-oxoglutarate dehydrogenase (OGDH) complex which catalyzes the decarboxylation of 2-oxoglutarate, the first step in the conversion of 2-oxoglutarate to succinyl-CoA and CO(2).</text>
</comment>
<dbReference type="SMART" id="SM00861">
    <property type="entry name" value="Transket_pyr"/>
    <property type="match status" value="1"/>
</dbReference>
<dbReference type="PANTHER" id="PTHR43257:SF2">
    <property type="entry name" value="PYRUVATE DEHYDROGENASE E1 COMPONENT SUBUNIT BETA"/>
    <property type="match status" value="1"/>
</dbReference>
<dbReference type="InterPro" id="IPR029061">
    <property type="entry name" value="THDP-binding"/>
</dbReference>
<dbReference type="PANTHER" id="PTHR43257">
    <property type="entry name" value="PYRUVATE DEHYDROGENASE E1 COMPONENT BETA SUBUNIT"/>
    <property type="match status" value="1"/>
</dbReference>
<dbReference type="EMBL" id="JACYTQ010000006">
    <property type="protein sequence ID" value="MBD8490310.1"/>
    <property type="molecule type" value="Genomic_DNA"/>
</dbReference>
<dbReference type="InterPro" id="IPR033248">
    <property type="entry name" value="Transketolase_C"/>
</dbReference>
<accession>A0ABR9AQT7</accession>
<name>A0ABR9AQT7_9BACT</name>
<organism evidence="6 7">
    <name type="scientific">Echinicola arenosa</name>
    <dbReference type="NCBI Taxonomy" id="2774144"/>
    <lineage>
        <taxon>Bacteria</taxon>
        <taxon>Pseudomonadati</taxon>
        <taxon>Bacteroidota</taxon>
        <taxon>Cytophagia</taxon>
        <taxon>Cytophagales</taxon>
        <taxon>Cyclobacteriaceae</taxon>
        <taxon>Echinicola</taxon>
    </lineage>
</organism>
<evidence type="ECO:0000256" key="1">
    <source>
        <dbReference type="ARBA" id="ARBA00001964"/>
    </source>
</evidence>
<dbReference type="Pfam" id="PF02779">
    <property type="entry name" value="Transket_pyr"/>
    <property type="match status" value="1"/>
</dbReference>
<dbReference type="Proteomes" id="UP000647133">
    <property type="component" value="Unassembled WGS sequence"/>
</dbReference>
<reference evidence="6 7" key="1">
    <citation type="submission" date="2020-09" db="EMBL/GenBank/DDBJ databases">
        <title>Echinicola sp. CAU 1574 isolated from sand of Sido Beach.</title>
        <authorList>
            <person name="Kim W."/>
        </authorList>
    </citation>
    <scope>NUCLEOTIDE SEQUENCE [LARGE SCALE GENOMIC DNA]</scope>
    <source>
        <strain evidence="6 7">CAU 1574</strain>
    </source>
</reference>
<keyword evidence="4" id="KW-0786">Thiamine pyrophosphate</keyword>
<dbReference type="InterPro" id="IPR005475">
    <property type="entry name" value="Transketolase-like_Pyr-bd"/>
</dbReference>
<evidence type="ECO:0000256" key="2">
    <source>
        <dbReference type="ARBA" id="ARBA00003906"/>
    </source>
</evidence>
<dbReference type="Pfam" id="PF02780">
    <property type="entry name" value="Transketolase_C"/>
    <property type="match status" value="1"/>
</dbReference>
<dbReference type="SUPFAM" id="SSF52922">
    <property type="entry name" value="TK C-terminal domain-like"/>
    <property type="match status" value="1"/>
</dbReference>
<gene>
    <name evidence="6" type="ORF">IFO69_16275</name>
</gene>
<evidence type="ECO:0000313" key="7">
    <source>
        <dbReference type="Proteomes" id="UP000647133"/>
    </source>
</evidence>
<dbReference type="InterPro" id="IPR009014">
    <property type="entry name" value="Transketo_C/PFOR_II"/>
</dbReference>
<comment type="caution">
    <text evidence="6">The sequence shown here is derived from an EMBL/GenBank/DDBJ whole genome shotgun (WGS) entry which is preliminary data.</text>
</comment>
<dbReference type="Pfam" id="PF00676">
    <property type="entry name" value="E1_dh"/>
    <property type="match status" value="1"/>
</dbReference>
<dbReference type="Gene3D" id="3.40.50.970">
    <property type="match status" value="2"/>
</dbReference>
<evidence type="ECO:0000256" key="4">
    <source>
        <dbReference type="ARBA" id="ARBA00023052"/>
    </source>
</evidence>
<comment type="cofactor">
    <cofactor evidence="1">
        <name>thiamine diphosphate</name>
        <dbReference type="ChEBI" id="CHEBI:58937"/>
    </cofactor>
</comment>
<evidence type="ECO:0000313" key="6">
    <source>
        <dbReference type="EMBL" id="MBD8490310.1"/>
    </source>
</evidence>
<dbReference type="RefSeq" id="WP_192011185.1">
    <property type="nucleotide sequence ID" value="NZ_JACYTQ010000006.1"/>
</dbReference>
<evidence type="ECO:0000256" key="3">
    <source>
        <dbReference type="ARBA" id="ARBA00023002"/>
    </source>
</evidence>